<dbReference type="GO" id="GO:0032153">
    <property type="term" value="C:cell division site"/>
    <property type="evidence" value="ECO:0007669"/>
    <property type="project" value="UniProtKB-UniRule"/>
</dbReference>
<keyword evidence="7" id="KW-0997">Cell inner membrane</keyword>
<accession>A4Y942</accession>
<evidence type="ECO:0000256" key="1">
    <source>
        <dbReference type="ARBA" id="ARBA00022475"/>
    </source>
</evidence>
<evidence type="ECO:0000256" key="8">
    <source>
        <dbReference type="SAM" id="Phobius"/>
    </source>
</evidence>
<evidence type="ECO:0000313" key="9">
    <source>
        <dbReference type="EMBL" id="ABP76475.1"/>
    </source>
</evidence>
<comment type="similarity">
    <text evidence="7">Belongs to the FtsB family.</text>
</comment>
<evidence type="ECO:0000256" key="7">
    <source>
        <dbReference type="HAMAP-Rule" id="MF_00599"/>
    </source>
</evidence>
<dbReference type="InterPro" id="IPR007060">
    <property type="entry name" value="FtsL/DivIC"/>
</dbReference>
<dbReference type="GO" id="GO:0005886">
    <property type="term" value="C:plasma membrane"/>
    <property type="evidence" value="ECO:0007669"/>
    <property type="project" value="UniProtKB-SubCell"/>
</dbReference>
<feature type="topological domain" description="Cytoplasmic" evidence="7">
    <location>
        <begin position="1"/>
        <end position="22"/>
    </location>
</feature>
<comment type="function">
    <text evidence="7">Essential cell division protein. May link together the upstream cell division proteins, which are predominantly cytoplasmic, with the downstream cell division proteins, which are predominantly periplasmic.</text>
</comment>
<organism evidence="9">
    <name type="scientific">Shewanella putrefaciens (strain CN-32 / ATCC BAA-453)</name>
    <dbReference type="NCBI Taxonomy" id="319224"/>
    <lineage>
        <taxon>Bacteria</taxon>
        <taxon>Pseudomonadati</taxon>
        <taxon>Pseudomonadota</taxon>
        <taxon>Gammaproteobacteria</taxon>
        <taxon>Alteromonadales</taxon>
        <taxon>Shewanellaceae</taxon>
        <taxon>Shewanella</taxon>
    </lineage>
</organism>
<comment type="subcellular location">
    <subcellularLocation>
        <location evidence="7">Cell inner membrane</location>
        <topology evidence="7">Single-pass type II membrane protein</topology>
    </subcellularLocation>
    <text evidence="7">Localizes to the division septum.</text>
</comment>
<dbReference type="PANTHER" id="PTHR37485">
    <property type="entry name" value="CELL DIVISION PROTEIN FTSB"/>
    <property type="match status" value="1"/>
</dbReference>
<dbReference type="HOGENOM" id="CLU_134863_5_2_6"/>
<name>A4Y942_SHEPC</name>
<protein>
    <recommendedName>
        <fullName evidence="7">Cell division protein FtsB</fullName>
    </recommendedName>
</protein>
<dbReference type="NCBIfam" id="NF002058">
    <property type="entry name" value="PRK00888.1"/>
    <property type="match status" value="1"/>
</dbReference>
<keyword evidence="3 7" id="KW-0812">Transmembrane</keyword>
<keyword evidence="2 7" id="KW-0132">Cell division</keyword>
<dbReference type="EMBL" id="CP000681">
    <property type="protein sequence ID" value="ABP76475.1"/>
    <property type="molecule type" value="Genomic_DNA"/>
</dbReference>
<dbReference type="Pfam" id="PF04977">
    <property type="entry name" value="DivIC"/>
    <property type="match status" value="1"/>
</dbReference>
<keyword evidence="4 7" id="KW-1133">Transmembrane helix</keyword>
<dbReference type="HAMAP" id="MF_00599">
    <property type="entry name" value="FtsB"/>
    <property type="match status" value="1"/>
</dbReference>
<evidence type="ECO:0000256" key="5">
    <source>
        <dbReference type="ARBA" id="ARBA00023136"/>
    </source>
</evidence>
<sequence length="118" mass="13545">MLYYLRYILLIQDTDANSSMKFFVIALIVLLGLLQYRLWSGSNSLPEYFVLQKHIAVQQEGNDKLNERNQVLKEEIIDLKSGTEAIEERARNELGMVKEGETFYRVVGGERSVSSPSQ</sequence>
<dbReference type="AlphaFoldDB" id="A4Y942"/>
<evidence type="ECO:0000256" key="6">
    <source>
        <dbReference type="ARBA" id="ARBA00023306"/>
    </source>
</evidence>
<keyword evidence="5 7" id="KW-0472">Membrane</keyword>
<keyword evidence="1 7" id="KW-1003">Cell membrane</keyword>
<comment type="subunit">
    <text evidence="7">Part of a complex composed of FtsB, FtsL and FtsQ.</text>
</comment>
<evidence type="ECO:0000256" key="4">
    <source>
        <dbReference type="ARBA" id="ARBA00022989"/>
    </source>
</evidence>
<evidence type="ECO:0000256" key="3">
    <source>
        <dbReference type="ARBA" id="ARBA00022692"/>
    </source>
</evidence>
<dbReference type="eggNOG" id="COG2919">
    <property type="taxonomic scope" value="Bacteria"/>
</dbReference>
<dbReference type="GO" id="GO:0043093">
    <property type="term" value="P:FtsZ-dependent cytokinesis"/>
    <property type="evidence" value="ECO:0007669"/>
    <property type="project" value="UniProtKB-UniRule"/>
</dbReference>
<dbReference type="PANTHER" id="PTHR37485:SF1">
    <property type="entry name" value="CELL DIVISION PROTEIN FTSB"/>
    <property type="match status" value="1"/>
</dbReference>
<dbReference type="KEGG" id="spc:Sputcn32_2756"/>
<keyword evidence="6 7" id="KW-0131">Cell cycle</keyword>
<evidence type="ECO:0000256" key="2">
    <source>
        <dbReference type="ARBA" id="ARBA00022618"/>
    </source>
</evidence>
<feature type="topological domain" description="Periplasmic" evidence="7">
    <location>
        <begin position="41"/>
        <end position="118"/>
    </location>
</feature>
<feature type="coiled-coil region" evidence="7">
    <location>
        <begin position="55"/>
        <end position="82"/>
    </location>
</feature>
<reference evidence="9" key="1">
    <citation type="submission" date="2007-04" db="EMBL/GenBank/DDBJ databases">
        <title>Complete sequence of Shewanella putrefaciens CN-32.</title>
        <authorList>
            <consortium name="US DOE Joint Genome Institute"/>
            <person name="Copeland A."/>
            <person name="Lucas S."/>
            <person name="Lapidus A."/>
            <person name="Barry K."/>
            <person name="Detter J.C."/>
            <person name="Glavina del Rio T."/>
            <person name="Hammon N."/>
            <person name="Israni S."/>
            <person name="Dalin E."/>
            <person name="Tice H."/>
            <person name="Pitluck S."/>
            <person name="Chain P."/>
            <person name="Malfatti S."/>
            <person name="Shin M."/>
            <person name="Vergez L."/>
            <person name="Schmutz J."/>
            <person name="Larimer F."/>
            <person name="Land M."/>
            <person name="Hauser L."/>
            <person name="Kyrpides N."/>
            <person name="Mikhailova N."/>
            <person name="Romine M.F."/>
            <person name="Fredrickson J."/>
            <person name="Tiedje J."/>
            <person name="Richardson P."/>
        </authorList>
    </citation>
    <scope>NUCLEOTIDE SEQUENCE [LARGE SCALE GENOMIC DNA]</scope>
    <source>
        <strain evidence="9">CN-32</strain>
    </source>
</reference>
<proteinExistence type="inferred from homology"/>
<gene>
    <name evidence="7" type="primary">ftsB</name>
    <name evidence="9" type="ordered locus">Sputcn32_2756</name>
</gene>
<dbReference type="STRING" id="319224.Sputcn32_2756"/>
<keyword evidence="7" id="KW-0175">Coiled coil</keyword>
<feature type="transmembrane region" description="Helical" evidence="8">
    <location>
        <begin position="20"/>
        <end position="39"/>
    </location>
</feature>
<dbReference type="GO" id="GO:0030428">
    <property type="term" value="C:cell septum"/>
    <property type="evidence" value="ECO:0007669"/>
    <property type="project" value="TreeGrafter"/>
</dbReference>
<dbReference type="InterPro" id="IPR023081">
    <property type="entry name" value="Cell_div_FtsB"/>
</dbReference>